<comment type="function">
    <text evidence="3">Oxygenase that can act as both a histone lysine demethylase and a ribosomal histidine hydroxylase.</text>
</comment>
<keyword evidence="3" id="KW-0805">Transcription regulation</keyword>
<evidence type="ECO:0000313" key="6">
    <source>
        <dbReference type="EMBL" id="EFN50729.1"/>
    </source>
</evidence>
<feature type="compositionally biased region" description="Pro residues" evidence="4">
    <location>
        <begin position="351"/>
        <end position="362"/>
    </location>
</feature>
<sequence length="636" mass="67177">MPQQSATTFLERQWEQEPAVFRATPERRQLFDGLFSFAELQRLARICEQEGKPLEFGVDVNAARYLNGVRETLNGEVADAATINRLFAEGCTMQRFSEELWRLLAALERQLGCLAGCNAYLTPKGTQGLAPHYDDVEIFVVQTEGSKRWRLHRPPADSGASTAAGGLLARCHLANQVSGDLQPADIGEPVLEVVLEAADVLYIPRGTIHQAEAQMHSSSHLTLSTYQRWSAADLVQYAVSVALANPQLQPLLAPPLKAGLPLRWLSDASLSAGDAIAMAAAAGGFGPGSMLPAAPAGSGQGSGDGKAALARQLAAACRSMAACLEDAELGPRLMLTAGDAMAEDFMRNRLPPHPEQLPPLGPAPTLADTDGGEEGCGSECEEDHDHHHPHHQGHGAHSQEEEYEHEQGDCCVPAAWVRLVSCLHNDRGSHMMSGGGDGGSDQEGSSGSEDESGSEMSSEDVEERLPGVKKAMAAATAVSRKRKPQEADAEVLGASSDSEDIEDSSGEEEEDEEEEEGQEDLVFPAEFAPALVQLLGSAADAAGGGRPVPVRSIALPEPELQLQVAVALWDAGVLRAVPAKSQQKAGKQHKAQQEQKGRGGKAEKKAAKAPPPGAASAGGGKKARRVAGSNAKKHKA</sequence>
<reference evidence="6 7" key="1">
    <citation type="journal article" date="2010" name="Plant Cell">
        <title>The Chlorella variabilis NC64A genome reveals adaptation to photosymbiosis, coevolution with viruses, and cryptic sex.</title>
        <authorList>
            <person name="Blanc G."/>
            <person name="Duncan G."/>
            <person name="Agarkova I."/>
            <person name="Borodovsky M."/>
            <person name="Gurnon J."/>
            <person name="Kuo A."/>
            <person name="Lindquist E."/>
            <person name="Lucas S."/>
            <person name="Pangilinan J."/>
            <person name="Polle J."/>
            <person name="Salamov A."/>
            <person name="Terry A."/>
            <person name="Yamada T."/>
            <person name="Dunigan D.D."/>
            <person name="Grigoriev I.V."/>
            <person name="Claverie J.M."/>
            <person name="Van Etten J.L."/>
        </authorList>
    </citation>
    <scope>NUCLEOTIDE SEQUENCE [LARGE SCALE GENOMIC DNA]</scope>
    <source>
        <strain evidence="6 7">NC64A</strain>
    </source>
</reference>
<name>E1ZTV2_CHLVA</name>
<evidence type="ECO:0000256" key="4">
    <source>
        <dbReference type="SAM" id="MobiDB-lite"/>
    </source>
</evidence>
<keyword evidence="3" id="KW-0223">Dioxygenase</keyword>
<keyword evidence="2 3" id="KW-0408">Iron</keyword>
<feature type="region of interest" description="Disordered" evidence="4">
    <location>
        <begin position="579"/>
        <end position="636"/>
    </location>
</feature>
<keyword evidence="1 3" id="KW-0479">Metal-binding</keyword>
<dbReference type="EMBL" id="GL433875">
    <property type="protein sequence ID" value="EFN50729.1"/>
    <property type="molecule type" value="Genomic_DNA"/>
</dbReference>
<dbReference type="AlphaFoldDB" id="E1ZTV2"/>
<keyword evidence="3" id="KW-0539">Nucleus</keyword>
<feature type="compositionally biased region" description="Acidic residues" evidence="4">
    <location>
        <begin position="448"/>
        <end position="462"/>
    </location>
</feature>
<dbReference type="GO" id="GO:0005506">
    <property type="term" value="F:iron ion binding"/>
    <property type="evidence" value="ECO:0007669"/>
    <property type="project" value="UniProtKB-UniRule"/>
</dbReference>
<evidence type="ECO:0000256" key="1">
    <source>
        <dbReference type="ARBA" id="ARBA00022723"/>
    </source>
</evidence>
<accession>E1ZTV2</accession>
<dbReference type="EC" id="1.14.11.-" evidence="3"/>
<gene>
    <name evidence="6" type="ORF">CHLNCDRAFT_142546</name>
</gene>
<dbReference type="GO" id="GO:0032453">
    <property type="term" value="F:histone H3K4 demethylase activity"/>
    <property type="evidence" value="ECO:0007669"/>
    <property type="project" value="TreeGrafter"/>
</dbReference>
<feature type="region of interest" description="Disordered" evidence="4">
    <location>
        <begin position="348"/>
        <end position="402"/>
    </location>
</feature>
<dbReference type="OrthoDB" id="425950at2759"/>
<organism evidence="7">
    <name type="scientific">Chlorella variabilis</name>
    <name type="common">Green alga</name>
    <dbReference type="NCBI Taxonomy" id="554065"/>
    <lineage>
        <taxon>Eukaryota</taxon>
        <taxon>Viridiplantae</taxon>
        <taxon>Chlorophyta</taxon>
        <taxon>core chlorophytes</taxon>
        <taxon>Trebouxiophyceae</taxon>
        <taxon>Chlorellales</taxon>
        <taxon>Chlorellaceae</taxon>
        <taxon>Chlorella clade</taxon>
        <taxon>Chlorella</taxon>
    </lineage>
</organism>
<dbReference type="PROSITE" id="PS51184">
    <property type="entry name" value="JMJC"/>
    <property type="match status" value="1"/>
</dbReference>
<feature type="compositionally biased region" description="Acidic residues" evidence="4">
    <location>
        <begin position="497"/>
        <end position="519"/>
    </location>
</feature>
<dbReference type="SUPFAM" id="SSF51197">
    <property type="entry name" value="Clavaminate synthase-like"/>
    <property type="match status" value="1"/>
</dbReference>
<dbReference type="STRING" id="554065.E1ZTV2"/>
<evidence type="ECO:0000256" key="2">
    <source>
        <dbReference type="ARBA" id="ARBA00023004"/>
    </source>
</evidence>
<dbReference type="InterPro" id="IPR003347">
    <property type="entry name" value="JmjC_dom"/>
</dbReference>
<dbReference type="InterPro" id="IPR039994">
    <property type="entry name" value="NO66-like"/>
</dbReference>
<keyword evidence="3" id="KW-0560">Oxidoreductase</keyword>
<keyword evidence="7" id="KW-1185">Reference proteome</keyword>
<dbReference type="eggNOG" id="KOG3706">
    <property type="taxonomic scope" value="Eukaryota"/>
</dbReference>
<feature type="compositionally biased region" description="Basic and acidic residues" evidence="4">
    <location>
        <begin position="591"/>
        <end position="606"/>
    </location>
</feature>
<feature type="domain" description="JmjC" evidence="5">
    <location>
        <begin position="96"/>
        <end position="238"/>
    </location>
</feature>
<dbReference type="GeneID" id="17350163"/>
<dbReference type="Gene3D" id="2.60.120.650">
    <property type="entry name" value="Cupin"/>
    <property type="match status" value="1"/>
</dbReference>
<feature type="compositionally biased region" description="Basic residues" evidence="4">
    <location>
        <begin position="621"/>
        <end position="636"/>
    </location>
</feature>
<dbReference type="GO" id="GO:0051864">
    <property type="term" value="F:histone H3K36 demethylase activity"/>
    <property type="evidence" value="ECO:0007669"/>
    <property type="project" value="TreeGrafter"/>
</dbReference>
<dbReference type="Gene3D" id="3.90.930.40">
    <property type="match status" value="1"/>
</dbReference>
<dbReference type="RefSeq" id="XP_005842841.1">
    <property type="nucleotide sequence ID" value="XM_005842779.1"/>
</dbReference>
<dbReference type="KEGG" id="cvr:CHLNCDRAFT_142546"/>
<dbReference type="Pfam" id="PF08007">
    <property type="entry name" value="JmjC_2"/>
    <property type="match status" value="1"/>
</dbReference>
<feature type="region of interest" description="Disordered" evidence="4">
    <location>
        <begin position="430"/>
        <end position="525"/>
    </location>
</feature>
<dbReference type="OMA" id="ELFVCQT"/>
<evidence type="ECO:0000313" key="7">
    <source>
        <dbReference type="Proteomes" id="UP000008141"/>
    </source>
</evidence>
<dbReference type="InParanoid" id="E1ZTV2"/>
<dbReference type="GO" id="GO:0005730">
    <property type="term" value="C:nucleolus"/>
    <property type="evidence" value="ECO:0007669"/>
    <property type="project" value="TreeGrafter"/>
</dbReference>
<comment type="subcellular location">
    <subcellularLocation>
        <location evidence="3">Nucleus</location>
    </subcellularLocation>
</comment>
<comment type="cofactor">
    <cofactor evidence="3">
        <name>Fe(2+)</name>
        <dbReference type="ChEBI" id="CHEBI:29033"/>
    </cofactor>
    <text evidence="3">Binds 1 Fe(2+) ion per subunit.</text>
</comment>
<dbReference type="Proteomes" id="UP000008141">
    <property type="component" value="Unassembled WGS sequence"/>
</dbReference>
<evidence type="ECO:0000259" key="5">
    <source>
        <dbReference type="PROSITE" id="PS51184"/>
    </source>
</evidence>
<comment type="similarity">
    <text evidence="3">Belongs to the ROX family.</text>
</comment>
<dbReference type="PANTHER" id="PTHR13096">
    <property type="entry name" value="MINA53 MYC INDUCED NUCLEAR ANTIGEN"/>
    <property type="match status" value="1"/>
</dbReference>
<protein>
    <recommendedName>
        <fullName evidence="3">Bifunctional lysine-specific demethylase and histidyl-hydroxylase</fullName>
        <ecNumber evidence="3">1.14.11.-</ecNumber>
    </recommendedName>
</protein>
<evidence type="ECO:0000256" key="3">
    <source>
        <dbReference type="RuleBase" id="RU366061"/>
    </source>
</evidence>
<dbReference type="PANTHER" id="PTHR13096:SF8">
    <property type="entry name" value="RIBOSOMAL OXYGENASE 1"/>
    <property type="match status" value="1"/>
</dbReference>
<keyword evidence="3" id="KW-0804">Transcription</keyword>
<proteinExistence type="inferred from homology"/>